<keyword evidence="15" id="KW-1185">Reference proteome</keyword>
<dbReference type="InterPro" id="IPR037120">
    <property type="entry name" value="Haem_peroxidase_sf_animal"/>
</dbReference>
<dbReference type="GO" id="GO:0016702">
    <property type="term" value="F:oxidoreductase activity, acting on single donors with incorporation of molecular oxygen, incorporation of two atoms of oxygen"/>
    <property type="evidence" value="ECO:0007669"/>
    <property type="project" value="TreeGrafter"/>
</dbReference>
<dbReference type="RefSeq" id="WP_174208436.1">
    <property type="nucleotide sequence ID" value="NZ_JABUMX010000006.1"/>
</dbReference>
<keyword evidence="2" id="KW-0444">Lipid biosynthesis</keyword>
<evidence type="ECO:0000256" key="11">
    <source>
        <dbReference type="ARBA" id="ARBA00023004"/>
    </source>
</evidence>
<evidence type="ECO:0000256" key="5">
    <source>
        <dbReference type="ARBA" id="ARBA00022723"/>
    </source>
</evidence>
<dbReference type="GO" id="GO:0006952">
    <property type="term" value="P:defense response"/>
    <property type="evidence" value="ECO:0007669"/>
    <property type="project" value="UniProtKB-KW"/>
</dbReference>
<proteinExistence type="predicted"/>
<dbReference type="GO" id="GO:0006633">
    <property type="term" value="P:fatty acid biosynthetic process"/>
    <property type="evidence" value="ECO:0007669"/>
    <property type="project" value="UniProtKB-KW"/>
</dbReference>
<dbReference type="InterPro" id="IPR019791">
    <property type="entry name" value="Haem_peroxidase_animal"/>
</dbReference>
<keyword evidence="12" id="KW-0443">Lipid metabolism</keyword>
<dbReference type="Gene3D" id="1.10.640.10">
    <property type="entry name" value="Haem peroxidase domain superfamily, animal type"/>
    <property type="match status" value="1"/>
</dbReference>
<dbReference type="PANTHER" id="PTHR11903">
    <property type="entry name" value="PROSTAGLANDIN G/H SYNTHASE"/>
    <property type="match status" value="1"/>
</dbReference>
<evidence type="ECO:0000256" key="13">
    <source>
        <dbReference type="ARBA" id="ARBA00023160"/>
    </source>
</evidence>
<keyword evidence="3 14" id="KW-0575">Peroxidase</keyword>
<evidence type="ECO:0000256" key="1">
    <source>
        <dbReference type="ARBA" id="ARBA00001913"/>
    </source>
</evidence>
<evidence type="ECO:0000256" key="8">
    <source>
        <dbReference type="ARBA" id="ARBA00022832"/>
    </source>
</evidence>
<dbReference type="EC" id="1.11.1.6" evidence="14"/>
<organism evidence="14 15">
    <name type="scientific">Phyllobacterium pellucidum</name>
    <dbReference type="NCBI Taxonomy" id="2740464"/>
    <lineage>
        <taxon>Bacteria</taxon>
        <taxon>Pseudomonadati</taxon>
        <taxon>Pseudomonadota</taxon>
        <taxon>Alphaproteobacteria</taxon>
        <taxon>Hyphomicrobiales</taxon>
        <taxon>Phyllobacteriaceae</taxon>
        <taxon>Phyllobacterium</taxon>
    </lineage>
</organism>
<dbReference type="EMBL" id="JABUMX010000006">
    <property type="protein sequence ID" value="NTS33524.1"/>
    <property type="molecule type" value="Genomic_DNA"/>
</dbReference>
<evidence type="ECO:0000256" key="10">
    <source>
        <dbReference type="ARBA" id="ARBA00023002"/>
    </source>
</evidence>
<dbReference type="GO" id="GO:0031408">
    <property type="term" value="P:oxylipin biosynthetic process"/>
    <property type="evidence" value="ECO:0007669"/>
    <property type="project" value="UniProtKB-KW"/>
</dbReference>
<dbReference type="Gene3D" id="2.40.180.10">
    <property type="entry name" value="Catalase core domain"/>
    <property type="match status" value="1"/>
</dbReference>
<evidence type="ECO:0000256" key="7">
    <source>
        <dbReference type="ARBA" id="ARBA00022821"/>
    </source>
</evidence>
<sequence length="950" mass="106672">MSTWREEYQGSAEAERLTFERLAQDMMDVQVKAKKHGKAPAIQRAFHSKAVFSAIDAKLTFVDDLPEEFRAGFAQPGASYTTIVRFSNANGYGQPDYKPDMRGVALRVKVSDDEFHDLLATNFPVSHARNAEQFVAFAKATSGGIFSKLAGLVQLVVKFGPSEVIRMLRNVTTARKRKVSSVALESYWSRGAIRWGDTLAVRFILCPAADAPSAPEPSDKDPGYLSNEFARRLDRDDVRFELCLQPYVDVASTPIEDTAVEWLESVSRPIKVADLTISKPNSGIAEAFTNARVIDELSFNPWNTTDEFRPLGNLNRARKSVYDASSAHRHVYRWRTETPLRNRVLGAIARQGFLVINRYIEWHKLSLRLSLLNLDAFRYVLREKNLIDTEVYEAPPTARPVPPSSVDETVRQARTYDGTFNDLSQPKMGSIGSAFGRNLKPVFEPDQFDNPNPVEVARELLHRDTFIPARSLNILAAAWIQFQVHDWVNHARNPLGKDDVIVPLPKGMTWQSSVGGPREDVMRIASNVAGRDPVDGQPPIYFGNAASQWWDGSEVYGPDSKSANLLREGPKLRLVDGHLPVDMRGMEVTGFNESWWLGLSALHTLFAREHNLLCDELRSRYRNWDDERVYHTARLIVSALIAKIHTVEWTPAILATKAIDVGLSSNWNGPPANDWLTKLGIWLLDAHALTGIPKTLPDHHGAPYCLTEDFVTVYRLHPLLPDDYCFYNHANGSKIADKGFLDIQAAAADDAMRAFGLRNTLYSFGIAHPGAITLHNYPRSLLALERDNEIIDLSVVDLVRTRRRGVPRYNDFRTGLHRPRLRSFEELTTNPADIELLKKFYGSIDRVDTVVGLFAEPAPTGFGFSDTAFRIFILMASRRLQSDRFLTVDFRPEVYSSFGIDWIANNNMTSVILRHCPELASVLPRTGSAFAPWRPILPNSTMPSMTGATP</sequence>
<dbReference type="GO" id="GO:0006979">
    <property type="term" value="P:response to oxidative stress"/>
    <property type="evidence" value="ECO:0007669"/>
    <property type="project" value="InterPro"/>
</dbReference>
<evidence type="ECO:0000256" key="4">
    <source>
        <dbReference type="ARBA" id="ARBA00022617"/>
    </source>
</evidence>
<dbReference type="CDD" id="cd09818">
    <property type="entry name" value="PIOX_like"/>
    <property type="match status" value="1"/>
</dbReference>
<evidence type="ECO:0000256" key="9">
    <source>
        <dbReference type="ARBA" id="ARBA00022964"/>
    </source>
</evidence>
<dbReference type="InterPro" id="IPR010255">
    <property type="entry name" value="Haem_peroxidase_sf"/>
</dbReference>
<keyword evidence="5" id="KW-0479">Metal-binding</keyword>
<keyword evidence="11" id="KW-0408">Iron</keyword>
<dbReference type="InterPro" id="IPR050783">
    <property type="entry name" value="Oxylipin_biosynth_metab"/>
</dbReference>
<evidence type="ECO:0000256" key="6">
    <source>
        <dbReference type="ARBA" id="ARBA00022767"/>
    </source>
</evidence>
<evidence type="ECO:0000256" key="2">
    <source>
        <dbReference type="ARBA" id="ARBA00022516"/>
    </source>
</evidence>
<keyword evidence="10 14" id="KW-0560">Oxidoreductase</keyword>
<reference evidence="14 15" key="1">
    <citation type="submission" date="2020-05" db="EMBL/GenBank/DDBJ databases">
        <authorList>
            <person name="Kim M.K."/>
        </authorList>
    </citation>
    <scope>NUCLEOTIDE SEQUENCE [LARGE SCALE GENOMIC DNA]</scope>
    <source>
        <strain evidence="14 15">BT25</strain>
    </source>
</reference>
<keyword evidence="6" id="KW-0925">Oxylipin biosynthesis</keyword>
<evidence type="ECO:0000256" key="12">
    <source>
        <dbReference type="ARBA" id="ARBA00023098"/>
    </source>
</evidence>
<evidence type="ECO:0000313" key="14">
    <source>
        <dbReference type="EMBL" id="NTS33524.1"/>
    </source>
</evidence>
<dbReference type="GO" id="GO:0020037">
    <property type="term" value="F:heme binding"/>
    <property type="evidence" value="ECO:0007669"/>
    <property type="project" value="InterPro"/>
</dbReference>
<accession>A0A849VXI6</accession>
<keyword evidence="7" id="KW-0611">Plant defense</keyword>
<comment type="cofactor">
    <cofactor evidence="1">
        <name>Ca(2+)</name>
        <dbReference type="ChEBI" id="CHEBI:29108"/>
    </cofactor>
</comment>
<dbReference type="PROSITE" id="PS50292">
    <property type="entry name" value="PEROXIDASE_3"/>
    <property type="match status" value="1"/>
</dbReference>
<comment type="caution">
    <text evidence="14">The sequence shown here is derived from an EMBL/GenBank/DDBJ whole genome shotgun (WGS) entry which is preliminary data.</text>
</comment>
<protein>
    <submittedName>
        <fullName evidence="14">Catalase</fullName>
        <ecNumber evidence="14">1.11.1.6</ecNumber>
    </submittedName>
</protein>
<keyword evidence="13" id="KW-0275">Fatty acid biosynthesis</keyword>
<dbReference type="GO" id="GO:0004096">
    <property type="term" value="F:catalase activity"/>
    <property type="evidence" value="ECO:0007669"/>
    <property type="project" value="UniProtKB-EC"/>
</dbReference>
<keyword evidence="4" id="KW-0349">Heme</keyword>
<dbReference type="PANTHER" id="PTHR11903:SF11">
    <property type="entry name" value="ALPHA-DIOXYGENASE 1"/>
    <property type="match status" value="1"/>
</dbReference>
<dbReference type="AlphaFoldDB" id="A0A849VXI6"/>
<dbReference type="PRINTS" id="PR00457">
    <property type="entry name" value="ANPEROXIDASE"/>
</dbReference>
<dbReference type="Pfam" id="PF03098">
    <property type="entry name" value="An_peroxidase"/>
    <property type="match status" value="1"/>
</dbReference>
<keyword evidence="8" id="KW-0276">Fatty acid metabolism</keyword>
<dbReference type="InterPro" id="IPR034815">
    <property type="entry name" value="A_dioxygenase"/>
</dbReference>
<name>A0A849VXI6_9HYPH</name>
<dbReference type="Proteomes" id="UP000550508">
    <property type="component" value="Unassembled WGS sequence"/>
</dbReference>
<dbReference type="SUPFAM" id="SSF48113">
    <property type="entry name" value="Heme-dependent peroxidases"/>
    <property type="match status" value="1"/>
</dbReference>
<evidence type="ECO:0000256" key="3">
    <source>
        <dbReference type="ARBA" id="ARBA00022559"/>
    </source>
</evidence>
<dbReference type="InterPro" id="IPR020835">
    <property type="entry name" value="Catalase_sf"/>
</dbReference>
<dbReference type="GO" id="GO:0046872">
    <property type="term" value="F:metal ion binding"/>
    <property type="evidence" value="ECO:0007669"/>
    <property type="project" value="UniProtKB-KW"/>
</dbReference>
<gene>
    <name evidence="14" type="ORF">HQ945_19895</name>
</gene>
<evidence type="ECO:0000313" key="15">
    <source>
        <dbReference type="Proteomes" id="UP000550508"/>
    </source>
</evidence>
<dbReference type="SUPFAM" id="SSF56634">
    <property type="entry name" value="Heme-dependent catalase-like"/>
    <property type="match status" value="1"/>
</dbReference>
<keyword evidence="9" id="KW-0223">Dioxygenase</keyword>